<feature type="domain" description="Secretion system C-terminal sorting" evidence="2">
    <location>
        <begin position="2"/>
        <end position="66"/>
    </location>
</feature>
<evidence type="ECO:0000259" key="2">
    <source>
        <dbReference type="Pfam" id="PF18962"/>
    </source>
</evidence>
<evidence type="ECO:0000313" key="4">
    <source>
        <dbReference type="Proteomes" id="UP000619238"/>
    </source>
</evidence>
<dbReference type="NCBIfam" id="TIGR04183">
    <property type="entry name" value="Por_Secre_tail"/>
    <property type="match status" value="1"/>
</dbReference>
<evidence type="ECO:0000313" key="3">
    <source>
        <dbReference type="EMBL" id="MBC8753350.1"/>
    </source>
</evidence>
<keyword evidence="1" id="KW-0732">Signal</keyword>
<reference evidence="3 4" key="1">
    <citation type="submission" date="2020-07" db="EMBL/GenBank/DDBJ databases">
        <title>Description of Kordia aestuariivivens sp. nov., isolated from a tidal flat.</title>
        <authorList>
            <person name="Park S."/>
            <person name="Yoon J.-H."/>
        </authorList>
    </citation>
    <scope>NUCLEOTIDE SEQUENCE [LARGE SCALE GENOMIC DNA]</scope>
    <source>
        <strain evidence="3 4">YSTF-M3</strain>
    </source>
</reference>
<keyword evidence="4" id="KW-1185">Reference proteome</keyword>
<protein>
    <submittedName>
        <fullName evidence="3">T9SS type A sorting domain-containing protein</fullName>
    </submittedName>
</protein>
<accession>A0ABR7Q479</accession>
<sequence length="67" mass="7589">MNIKSITNSRIEQFEVSDLSGKRLGTYFNTDSKTEITYDVSHLNTGIYFIKAMLSDGKITNLKLIVN</sequence>
<gene>
    <name evidence="3" type="ORF">H2O64_01625</name>
</gene>
<comment type="caution">
    <text evidence="3">The sequence shown here is derived from an EMBL/GenBank/DDBJ whole genome shotgun (WGS) entry which is preliminary data.</text>
</comment>
<dbReference type="EMBL" id="JACGWS010000001">
    <property type="protein sequence ID" value="MBC8753350.1"/>
    <property type="molecule type" value="Genomic_DNA"/>
</dbReference>
<proteinExistence type="predicted"/>
<dbReference type="Pfam" id="PF18962">
    <property type="entry name" value="Por_Secre_tail"/>
    <property type="match status" value="1"/>
</dbReference>
<organism evidence="3 4">
    <name type="scientific">Kordia aestuariivivens</name>
    <dbReference type="NCBI Taxonomy" id="2759037"/>
    <lineage>
        <taxon>Bacteria</taxon>
        <taxon>Pseudomonadati</taxon>
        <taxon>Bacteroidota</taxon>
        <taxon>Flavobacteriia</taxon>
        <taxon>Flavobacteriales</taxon>
        <taxon>Flavobacteriaceae</taxon>
        <taxon>Kordia</taxon>
    </lineage>
</organism>
<name>A0ABR7Q479_9FLAO</name>
<evidence type="ECO:0000256" key="1">
    <source>
        <dbReference type="ARBA" id="ARBA00022729"/>
    </source>
</evidence>
<dbReference type="Proteomes" id="UP000619238">
    <property type="component" value="Unassembled WGS sequence"/>
</dbReference>
<dbReference type="InterPro" id="IPR026444">
    <property type="entry name" value="Secre_tail"/>
</dbReference>